<dbReference type="EMBL" id="MHKO01000009">
    <property type="protein sequence ID" value="OGY92946.1"/>
    <property type="molecule type" value="Genomic_DNA"/>
</dbReference>
<protein>
    <recommendedName>
        <fullName evidence="4">PEP-utilising enzyme mobile domain-containing protein</fullName>
    </recommendedName>
</protein>
<dbReference type="GO" id="GO:0008986">
    <property type="term" value="F:pyruvate, water dikinase activity"/>
    <property type="evidence" value="ECO:0007669"/>
    <property type="project" value="InterPro"/>
</dbReference>
<name>A0A1G2BVG8_9BACT</name>
<keyword evidence="3" id="KW-0067">ATP-binding</keyword>
<evidence type="ECO:0000259" key="4">
    <source>
        <dbReference type="Pfam" id="PF00391"/>
    </source>
</evidence>
<evidence type="ECO:0000256" key="2">
    <source>
        <dbReference type="ARBA" id="ARBA00022741"/>
    </source>
</evidence>
<dbReference type="Proteomes" id="UP000178109">
    <property type="component" value="Unassembled WGS sequence"/>
</dbReference>
<evidence type="ECO:0000313" key="6">
    <source>
        <dbReference type="Proteomes" id="UP000178109"/>
    </source>
</evidence>
<dbReference type="STRING" id="1798553.A3H70_02450"/>
<organism evidence="5 6">
    <name type="scientific">Candidatus Komeilibacteria bacterium RIFCSPLOWO2_02_FULL_48_11</name>
    <dbReference type="NCBI Taxonomy" id="1798553"/>
    <lineage>
        <taxon>Bacteria</taxon>
        <taxon>Candidatus Komeiliibacteriota</taxon>
    </lineage>
</organism>
<dbReference type="InterPro" id="IPR006319">
    <property type="entry name" value="PEP_synth"/>
</dbReference>
<dbReference type="Pfam" id="PF00391">
    <property type="entry name" value="PEP-utilizers"/>
    <property type="match status" value="1"/>
</dbReference>
<comment type="caution">
    <text evidence="5">The sequence shown here is derived from an EMBL/GenBank/DDBJ whole genome shotgun (WGS) entry which is preliminary data.</text>
</comment>
<evidence type="ECO:0000256" key="3">
    <source>
        <dbReference type="ARBA" id="ARBA00022840"/>
    </source>
</evidence>
<evidence type="ECO:0000313" key="5">
    <source>
        <dbReference type="EMBL" id="OGY92946.1"/>
    </source>
</evidence>
<evidence type="ECO:0000256" key="1">
    <source>
        <dbReference type="ARBA" id="ARBA00007837"/>
    </source>
</evidence>
<reference evidence="5 6" key="1">
    <citation type="journal article" date="2016" name="Nat. Commun.">
        <title>Thousands of microbial genomes shed light on interconnected biogeochemical processes in an aquifer system.</title>
        <authorList>
            <person name="Anantharaman K."/>
            <person name="Brown C.T."/>
            <person name="Hug L.A."/>
            <person name="Sharon I."/>
            <person name="Castelle C.J."/>
            <person name="Probst A.J."/>
            <person name="Thomas B.C."/>
            <person name="Singh A."/>
            <person name="Wilkins M.J."/>
            <person name="Karaoz U."/>
            <person name="Brodie E.L."/>
            <person name="Williams K.H."/>
            <person name="Hubbard S.S."/>
            <person name="Banfield J.F."/>
        </authorList>
    </citation>
    <scope>NUCLEOTIDE SEQUENCE [LARGE SCALE GENOMIC DNA]</scope>
</reference>
<proteinExistence type="inferred from homology"/>
<gene>
    <name evidence="5" type="ORF">A3H70_02450</name>
</gene>
<dbReference type="PANTHER" id="PTHR43030:SF1">
    <property type="entry name" value="PHOSPHOENOLPYRUVATE SYNTHASE"/>
    <property type="match status" value="1"/>
</dbReference>
<dbReference type="AlphaFoldDB" id="A0A1G2BVG8"/>
<dbReference type="PANTHER" id="PTHR43030">
    <property type="entry name" value="PHOSPHOENOLPYRUVATE SYNTHASE"/>
    <property type="match status" value="1"/>
</dbReference>
<keyword evidence="2" id="KW-0547">Nucleotide-binding</keyword>
<dbReference type="GO" id="GO:0005524">
    <property type="term" value="F:ATP binding"/>
    <property type="evidence" value="ECO:0007669"/>
    <property type="project" value="UniProtKB-KW"/>
</dbReference>
<dbReference type="InterPro" id="IPR008279">
    <property type="entry name" value="PEP-util_enz_mobile_dom"/>
</dbReference>
<feature type="domain" description="PEP-utilising enzyme mobile" evidence="4">
    <location>
        <begin position="402"/>
        <end position="471"/>
    </location>
</feature>
<sequence length="476" mass="54348">MPQEKYHIIRDRKYDLTPGYWNSISQTSARTKDFYGRSLSKIWALYKDGFGLTLWPKREYEEAGEYISDNLFKDKYYQRIAQEIIKEQGKIEVFLTQPIPELSRLSFDELVKYAGDIMSYWLGYDEVNVFAWCVGGDFFSQKVQEKLRLPDDVFSLLSTPDEKTEAGKLELAELKAARDVLAKKTSIQNAANDLAEQFSCLPFGYDGPEYWDASHFTSRLLEISEGGTENINAQIIAIEEADRKRAKEKDRALKKHKISAPDKILIDRINTLAVWTDVRKKLQFPLHYRYGLILRELKQRYNVPFRNLRFLLVDELNELEGNKKAAEEKMLWRLGHGFMVEYQRERCDILSEERKQSILDELAGQTTAKEITGTVASRGPQLIYTGIAKVVRHPNEGTKVLEGDFIITSMTSPDYVAIMQRAAGFITDEGGVTCHAAIVGREMGKPVIIGTGNATKVLKDGDRVEVDTEKGVVKKI</sequence>
<dbReference type="Gene3D" id="3.50.30.10">
    <property type="entry name" value="Phosphohistidine domain"/>
    <property type="match status" value="1"/>
</dbReference>
<dbReference type="SUPFAM" id="SSF52009">
    <property type="entry name" value="Phosphohistidine domain"/>
    <property type="match status" value="1"/>
</dbReference>
<comment type="similarity">
    <text evidence="1">Belongs to the PEP-utilizing enzyme family.</text>
</comment>
<accession>A0A1G2BVG8</accession>
<dbReference type="InterPro" id="IPR036637">
    <property type="entry name" value="Phosphohistidine_dom_sf"/>
</dbReference>